<dbReference type="Proteomes" id="UP000001660">
    <property type="component" value="Chromosome"/>
</dbReference>
<gene>
    <name evidence="7" type="ORF">NIDE2702</name>
</gene>
<feature type="transmembrane region" description="Helical" evidence="5">
    <location>
        <begin position="220"/>
        <end position="239"/>
    </location>
</feature>
<feature type="transmembrane region" description="Helical" evidence="5">
    <location>
        <begin position="320"/>
        <end position="338"/>
    </location>
</feature>
<accession>D8PGM1</accession>
<dbReference type="KEGG" id="nde:NIDE2702"/>
<feature type="transmembrane region" description="Helical" evidence="5">
    <location>
        <begin position="62"/>
        <end position="79"/>
    </location>
</feature>
<keyword evidence="2 5" id="KW-0812">Transmembrane</keyword>
<feature type="domain" description="O-antigen ligase-related" evidence="6">
    <location>
        <begin position="182"/>
        <end position="327"/>
    </location>
</feature>
<sequence>MFSSIHKIFALISIGVFFCNLPDYAHVRLGFLYPNLWVGGVGVLALPLLIRKVVEPDILKSPVLIWCFGYAWLTIMWFLGSSQSDVGWQAVRSRFLSIIELFMFIGIFSDQQANRVARQALVIAVLTGVVLQIYEIFFPMSFSEIPGRSAGLYMNPNAAGMALVTGMVCAVTVLPLQYRSGFLLLAGVGVMASVSRASILSWGIAVLGLMAIRRVRFRDFVFSGAIALVCATLILIPRWDEIASALDRSGSSNKNVEERLAWLTDPSGVSDASSWSRIYLAKRAWDRIEESPFWGSGTGSSFEDELAPHNQSLAFMQDHGVLGVLILPLLLLAVIISAKGGNQRTAIVFSATVMFLSFFSHDVLSARHTILLLALVATMTDDKHSHLSESVRPITPV</sequence>
<organism evidence="7 8">
    <name type="scientific">Nitrospira defluvii</name>
    <dbReference type="NCBI Taxonomy" id="330214"/>
    <lineage>
        <taxon>Bacteria</taxon>
        <taxon>Pseudomonadati</taxon>
        <taxon>Nitrospirota</taxon>
        <taxon>Nitrospiria</taxon>
        <taxon>Nitrospirales</taxon>
        <taxon>Nitrospiraceae</taxon>
        <taxon>Nitrospira</taxon>
    </lineage>
</organism>
<comment type="subcellular location">
    <subcellularLocation>
        <location evidence="1">Membrane</location>
        <topology evidence="1">Multi-pass membrane protein</topology>
    </subcellularLocation>
</comment>
<evidence type="ECO:0000256" key="1">
    <source>
        <dbReference type="ARBA" id="ARBA00004141"/>
    </source>
</evidence>
<feature type="transmembrane region" description="Helical" evidence="5">
    <location>
        <begin position="91"/>
        <end position="108"/>
    </location>
</feature>
<reference evidence="7 8" key="1">
    <citation type="journal article" date="2010" name="Proc. Natl. Acad. Sci. U.S.A.">
        <title>A Nitrospira metagenome illuminates the physiology and evolution of globally important nitrite-oxidizing bacteria.</title>
        <authorList>
            <person name="Lucker S."/>
            <person name="Wagner M."/>
            <person name="Maixner F."/>
            <person name="Pelletier E."/>
            <person name="Koch H."/>
            <person name="Vacherie B."/>
            <person name="Rattei T."/>
            <person name="Sinninghe Damste J."/>
            <person name="Spieck E."/>
            <person name="Le Paslier D."/>
            <person name="Daims H."/>
        </authorList>
    </citation>
    <scope>NUCLEOTIDE SEQUENCE [LARGE SCALE GENOMIC DNA]</scope>
</reference>
<dbReference type="PANTHER" id="PTHR37422">
    <property type="entry name" value="TEICHURONIC ACID BIOSYNTHESIS PROTEIN TUAE"/>
    <property type="match status" value="1"/>
</dbReference>
<evidence type="ECO:0000259" key="6">
    <source>
        <dbReference type="Pfam" id="PF04932"/>
    </source>
</evidence>
<evidence type="ECO:0000256" key="3">
    <source>
        <dbReference type="ARBA" id="ARBA00022989"/>
    </source>
</evidence>
<evidence type="ECO:0000313" key="7">
    <source>
        <dbReference type="EMBL" id="CBK42408.1"/>
    </source>
</evidence>
<feature type="transmembrane region" description="Helical" evidence="5">
    <location>
        <begin position="120"/>
        <end position="138"/>
    </location>
</feature>
<dbReference type="EMBL" id="FP929003">
    <property type="protein sequence ID" value="CBK42408.1"/>
    <property type="molecule type" value="Genomic_DNA"/>
</dbReference>
<dbReference type="InterPro" id="IPR007016">
    <property type="entry name" value="O-antigen_ligase-rel_domated"/>
</dbReference>
<dbReference type="eggNOG" id="COG3307">
    <property type="taxonomic scope" value="Bacteria"/>
</dbReference>
<protein>
    <recommendedName>
        <fullName evidence="6">O-antigen ligase-related domain-containing protein</fullName>
    </recommendedName>
</protein>
<evidence type="ECO:0000256" key="4">
    <source>
        <dbReference type="ARBA" id="ARBA00023136"/>
    </source>
</evidence>
<dbReference type="AlphaFoldDB" id="D8PGM1"/>
<evidence type="ECO:0000256" key="5">
    <source>
        <dbReference type="SAM" id="Phobius"/>
    </source>
</evidence>
<feature type="transmembrane region" description="Helical" evidence="5">
    <location>
        <begin position="344"/>
        <end position="364"/>
    </location>
</feature>
<evidence type="ECO:0000313" key="8">
    <source>
        <dbReference type="Proteomes" id="UP000001660"/>
    </source>
</evidence>
<keyword evidence="4 5" id="KW-0472">Membrane</keyword>
<name>D8PGM1_9BACT</name>
<dbReference type="HOGENOM" id="CLU_667020_0_0_0"/>
<evidence type="ECO:0000256" key="2">
    <source>
        <dbReference type="ARBA" id="ARBA00022692"/>
    </source>
</evidence>
<dbReference type="Pfam" id="PF04932">
    <property type="entry name" value="Wzy_C"/>
    <property type="match status" value="1"/>
</dbReference>
<dbReference type="InterPro" id="IPR051533">
    <property type="entry name" value="WaaL-like"/>
</dbReference>
<dbReference type="OrthoDB" id="9791675at2"/>
<feature type="transmembrane region" description="Helical" evidence="5">
    <location>
        <begin position="158"/>
        <end position="176"/>
    </location>
</feature>
<dbReference type="STRING" id="330214.NIDE2702"/>
<feature type="transmembrane region" description="Helical" evidence="5">
    <location>
        <begin position="31"/>
        <end position="50"/>
    </location>
</feature>
<feature type="transmembrane region" description="Helical" evidence="5">
    <location>
        <begin position="183"/>
        <end position="208"/>
    </location>
</feature>
<proteinExistence type="predicted"/>
<keyword evidence="8" id="KW-1185">Reference proteome</keyword>
<dbReference type="PANTHER" id="PTHR37422:SF13">
    <property type="entry name" value="LIPOPOLYSACCHARIDE BIOSYNTHESIS PROTEIN PA4999-RELATED"/>
    <property type="match status" value="1"/>
</dbReference>
<keyword evidence="3 5" id="KW-1133">Transmembrane helix</keyword>
<feature type="transmembrane region" description="Helical" evidence="5">
    <location>
        <begin position="7"/>
        <end position="25"/>
    </location>
</feature>
<dbReference type="GO" id="GO:0016020">
    <property type="term" value="C:membrane"/>
    <property type="evidence" value="ECO:0007669"/>
    <property type="project" value="UniProtKB-SubCell"/>
</dbReference>